<accession>A0A4R6R6V9</accession>
<comment type="caution">
    <text evidence="2">The sequence shown here is derived from an EMBL/GenBank/DDBJ whole genome shotgun (WGS) entry which is preliminary data.</text>
</comment>
<dbReference type="OrthoDB" id="8449037at2"/>
<proteinExistence type="predicted"/>
<evidence type="ECO:0000313" key="3">
    <source>
        <dbReference type="Proteomes" id="UP000294547"/>
    </source>
</evidence>
<evidence type="ECO:0000256" key="1">
    <source>
        <dbReference type="SAM" id="Phobius"/>
    </source>
</evidence>
<evidence type="ECO:0000313" key="2">
    <source>
        <dbReference type="EMBL" id="TDP81435.1"/>
    </source>
</evidence>
<dbReference type="RefSeq" id="WP_126540621.1">
    <property type="nucleotide sequence ID" value="NZ_BSPM01000002.1"/>
</dbReference>
<dbReference type="Proteomes" id="UP000294547">
    <property type="component" value="Unassembled WGS sequence"/>
</dbReference>
<sequence length="90" mass="9195">MVTNRIPDEGTYSKTDAVMSAVGATLLIVTEMLGAVFAFAWAIAGLLGLGETATYVLMAVVAVPGLVASASLTRRVLRVEATLRGAAPSA</sequence>
<keyword evidence="1" id="KW-0812">Transmembrane</keyword>
<keyword evidence="1" id="KW-1133">Transmembrane helix</keyword>
<reference evidence="2 3" key="1">
    <citation type="submission" date="2019-03" db="EMBL/GenBank/DDBJ databases">
        <title>Genomic Encyclopedia of Type Strains, Phase IV (KMG-IV): sequencing the most valuable type-strain genomes for metagenomic binning, comparative biology and taxonomic classification.</title>
        <authorList>
            <person name="Goeker M."/>
        </authorList>
    </citation>
    <scope>NUCLEOTIDE SEQUENCE [LARGE SCALE GENOMIC DNA]</scope>
    <source>
        <strain evidence="2 3">DSM 102969</strain>
    </source>
</reference>
<feature type="transmembrane region" description="Helical" evidence="1">
    <location>
        <begin position="21"/>
        <end position="47"/>
    </location>
</feature>
<name>A0A4R6R6V9_9HYPH</name>
<keyword evidence="3" id="KW-1185">Reference proteome</keyword>
<feature type="transmembrane region" description="Helical" evidence="1">
    <location>
        <begin position="53"/>
        <end position="72"/>
    </location>
</feature>
<protein>
    <submittedName>
        <fullName evidence="2">Uncharacterized protein</fullName>
    </submittedName>
</protein>
<dbReference type="AlphaFoldDB" id="A0A4R6R6V9"/>
<organism evidence="2 3">
    <name type="scientific">Oharaeibacter diazotrophicus</name>
    <dbReference type="NCBI Taxonomy" id="1920512"/>
    <lineage>
        <taxon>Bacteria</taxon>
        <taxon>Pseudomonadati</taxon>
        <taxon>Pseudomonadota</taxon>
        <taxon>Alphaproteobacteria</taxon>
        <taxon>Hyphomicrobiales</taxon>
        <taxon>Pleomorphomonadaceae</taxon>
        <taxon>Oharaeibacter</taxon>
    </lineage>
</organism>
<gene>
    <name evidence="2" type="ORF">EDD54_4303</name>
</gene>
<dbReference type="EMBL" id="SNXY01000012">
    <property type="protein sequence ID" value="TDP81435.1"/>
    <property type="molecule type" value="Genomic_DNA"/>
</dbReference>
<keyword evidence="1" id="KW-0472">Membrane</keyword>